<organism evidence="1 2">
    <name type="scientific">Mycobacterium ahvazicum</name>
    <dbReference type="NCBI Taxonomy" id="1964395"/>
    <lineage>
        <taxon>Bacteria</taxon>
        <taxon>Bacillati</taxon>
        <taxon>Actinomycetota</taxon>
        <taxon>Actinomycetes</taxon>
        <taxon>Mycobacteriales</taxon>
        <taxon>Mycobacteriaceae</taxon>
        <taxon>Mycobacterium</taxon>
        <taxon>Mycobacterium simiae complex</taxon>
    </lineage>
</organism>
<keyword evidence="2" id="KW-1185">Reference proteome</keyword>
<protein>
    <submittedName>
        <fullName evidence="1">Uncharacterized protein</fullName>
    </submittedName>
</protein>
<reference evidence="1" key="1">
    <citation type="submission" date="2018-01" db="EMBL/GenBank/DDBJ databases">
        <authorList>
            <consortium name="Urmite Genomes"/>
        </authorList>
    </citation>
    <scope>NUCLEOTIDE SEQUENCE [LARGE SCALE GENOMIC DNA]</scope>
    <source>
        <strain evidence="1">AFP003</strain>
    </source>
</reference>
<gene>
    <name evidence="1" type="ORF">MAAFP003_2516</name>
</gene>
<sequence>MTEQADMGEAAKAATEWERAIAEGLRYPGLEEHRAIEFLAATDDGSAIDGWHWLIEWTTTSFYIKSMNPAIQGAKVSIHGPDAQHPGREHFRFDVERTNPDRAARATRAGGRWLTDTSDLPYLFTGRGVSEHVDHIVRFSAGHDAFVAGAPPAHGSDWPKEKATMRGLLPIPGEGRVIHVDVFVSYDGDPYWPNTEAIRAQRAGLGFMTNSLGWKLSVVVFDRPTGSEPDPCGDFRSEFSVDRCFRGIAATVDDTGLLWLCEKLFPFDEVEEPRPDC</sequence>
<dbReference type="Proteomes" id="UP000236318">
    <property type="component" value="Unassembled WGS sequence"/>
</dbReference>
<evidence type="ECO:0000313" key="2">
    <source>
        <dbReference type="Proteomes" id="UP000236318"/>
    </source>
</evidence>
<dbReference type="AlphaFoldDB" id="A0A2K4YAM5"/>
<evidence type="ECO:0000313" key="1">
    <source>
        <dbReference type="EMBL" id="SOX53840.1"/>
    </source>
</evidence>
<name>A0A2K4YAM5_9MYCO</name>
<comment type="caution">
    <text evidence="1">The sequence shown here is derived from an EMBL/GenBank/DDBJ whole genome shotgun (WGS) entry which is preliminary data.</text>
</comment>
<accession>A0A2K4YAM5</accession>
<proteinExistence type="predicted"/>
<dbReference type="EMBL" id="FXEG02000002">
    <property type="protein sequence ID" value="SOX53840.1"/>
    <property type="molecule type" value="Genomic_DNA"/>
</dbReference>